<dbReference type="RefSeq" id="WP_168874044.1">
    <property type="nucleotide sequence ID" value="NZ_JABAIA010000003.1"/>
</dbReference>
<sequence length="218" mass="24996">MELQLSDKNFCLFLLAQFPFASDDELEMTLTDYLPEIFEMPAGEWLDELTGPAEGDWKGYTYMHRLNETVTFYAEFHPHETVYFLNDTYLGNTGGHFHLSLLSWEELQAIVNNDRTDPSLLFWLLLPLAVGKESEQSAIAAAIGEHLKATALDLQDEQRRMLTNFLTRHLIFPDEESNVFEYKTGIGLVTSRNHSERNRNNDAASLVKVNEVIYSAVR</sequence>
<dbReference type="Proteomes" id="UP000570474">
    <property type="component" value="Unassembled WGS sequence"/>
</dbReference>
<keyword evidence="2" id="KW-1185">Reference proteome</keyword>
<proteinExistence type="predicted"/>
<evidence type="ECO:0000313" key="2">
    <source>
        <dbReference type="Proteomes" id="UP000570474"/>
    </source>
</evidence>
<protein>
    <submittedName>
        <fullName evidence="1">Immunity protein 19</fullName>
    </submittedName>
</protein>
<organism evidence="1 2">
    <name type="scientific">Chitinophaga varians</name>
    <dbReference type="NCBI Taxonomy" id="2202339"/>
    <lineage>
        <taxon>Bacteria</taxon>
        <taxon>Pseudomonadati</taxon>
        <taxon>Bacteroidota</taxon>
        <taxon>Chitinophagia</taxon>
        <taxon>Chitinophagales</taxon>
        <taxon>Chitinophagaceae</taxon>
        <taxon>Chitinophaga</taxon>
    </lineage>
</organism>
<accession>A0A847RM82</accession>
<dbReference type="Pfam" id="PF15563">
    <property type="entry name" value="Imm19"/>
    <property type="match status" value="1"/>
</dbReference>
<comment type="caution">
    <text evidence="1">The sequence shown here is derived from an EMBL/GenBank/DDBJ whole genome shotgun (WGS) entry which is preliminary data.</text>
</comment>
<dbReference type="EMBL" id="JABAIA010000003">
    <property type="protein sequence ID" value="NLR68109.1"/>
    <property type="molecule type" value="Genomic_DNA"/>
</dbReference>
<evidence type="ECO:0000313" key="1">
    <source>
        <dbReference type="EMBL" id="NLR68109.1"/>
    </source>
</evidence>
<gene>
    <name evidence="1" type="ORF">HGH92_27635</name>
</gene>
<dbReference type="InterPro" id="IPR029086">
    <property type="entry name" value="Imm19"/>
</dbReference>
<reference evidence="1 2" key="1">
    <citation type="submission" date="2020-04" db="EMBL/GenBank/DDBJ databases">
        <authorList>
            <person name="Yin C."/>
        </authorList>
    </citation>
    <scope>NUCLEOTIDE SEQUENCE [LARGE SCALE GENOMIC DNA]</scope>
    <source>
        <strain evidence="1 2">Ae27</strain>
    </source>
</reference>
<name>A0A847RM82_9BACT</name>
<dbReference type="AlphaFoldDB" id="A0A847RM82"/>